<dbReference type="Proteomes" id="UP000553035">
    <property type="component" value="Unassembled WGS sequence"/>
</dbReference>
<name>A0A7Z0AU97_9PSED</name>
<evidence type="ECO:0000313" key="1">
    <source>
        <dbReference type="EMBL" id="NYH09423.1"/>
    </source>
</evidence>
<comment type="caution">
    <text evidence="1">The sequence shown here is derived from an EMBL/GenBank/DDBJ whole genome shotgun (WGS) entry which is preliminary data.</text>
</comment>
<evidence type="ECO:0000313" key="2">
    <source>
        <dbReference type="Proteomes" id="UP000553035"/>
    </source>
</evidence>
<protein>
    <submittedName>
        <fullName evidence="1">Uncharacterized protein</fullName>
    </submittedName>
</protein>
<accession>A0A7Z0AU97</accession>
<organism evidence="1 2">
    <name type="scientific">Pseudomonas moraviensis</name>
    <dbReference type="NCBI Taxonomy" id="321662"/>
    <lineage>
        <taxon>Bacteria</taxon>
        <taxon>Pseudomonadati</taxon>
        <taxon>Pseudomonadota</taxon>
        <taxon>Gammaproteobacteria</taxon>
        <taxon>Pseudomonadales</taxon>
        <taxon>Pseudomonadaceae</taxon>
        <taxon>Pseudomonas</taxon>
    </lineage>
</organism>
<proteinExistence type="predicted"/>
<reference evidence="1 2" key="1">
    <citation type="submission" date="2020-07" db="EMBL/GenBank/DDBJ databases">
        <title>Exploring microbial biodiversity for novel pathways involved in the catabolism of aromatic compounds derived from lignin.</title>
        <authorList>
            <person name="Elkins J."/>
        </authorList>
    </citation>
    <scope>NUCLEOTIDE SEQUENCE [LARGE SCALE GENOMIC DNA]</scope>
    <source>
        <strain evidence="1 2">VanB</strain>
    </source>
</reference>
<dbReference type="EMBL" id="JACCAT010000001">
    <property type="protein sequence ID" value="NYH09423.1"/>
    <property type="molecule type" value="Genomic_DNA"/>
</dbReference>
<gene>
    <name evidence="1" type="ORF">GGI52_002466</name>
</gene>
<dbReference type="AlphaFoldDB" id="A0A7Z0AU97"/>
<sequence length="150" mass="16265">MATPTTPPPFFIAPALQSNEFFPAGTPGVNGNLLPPGFQRNPGPYKRASGTRFTLLANTNVVPGSLLTIYADWVMSNNGQPFNPPPPTTIFPPVTINSPNSTTTFTLPYRDNVKGTDGFVHDPGYEIWGELSIGGTIYALTRSFYGFWLP</sequence>